<evidence type="ECO:0000313" key="2">
    <source>
        <dbReference type="EMBL" id="KAH8022682.1"/>
    </source>
</evidence>
<feature type="transmembrane region" description="Helical" evidence="1">
    <location>
        <begin position="125"/>
        <end position="146"/>
    </location>
</feature>
<evidence type="ECO:0000256" key="1">
    <source>
        <dbReference type="SAM" id="Phobius"/>
    </source>
</evidence>
<reference evidence="2" key="2">
    <citation type="submission" date="2021-09" db="EMBL/GenBank/DDBJ databases">
        <authorList>
            <person name="Jia N."/>
            <person name="Wang J."/>
            <person name="Shi W."/>
            <person name="Du L."/>
            <person name="Sun Y."/>
            <person name="Zhan W."/>
            <person name="Jiang J."/>
            <person name="Wang Q."/>
            <person name="Zhang B."/>
            <person name="Ji P."/>
            <person name="Sakyi L.B."/>
            <person name="Cui X."/>
            <person name="Yuan T."/>
            <person name="Jiang B."/>
            <person name="Yang W."/>
            <person name="Lam T.T.-Y."/>
            <person name="Chang Q."/>
            <person name="Ding S."/>
            <person name="Wang X."/>
            <person name="Zhu J."/>
            <person name="Ruan X."/>
            <person name="Zhao L."/>
            <person name="Wei J."/>
            <person name="Que T."/>
            <person name="Du C."/>
            <person name="Cheng J."/>
            <person name="Dai P."/>
            <person name="Han X."/>
            <person name="Huang E."/>
            <person name="Gao Y."/>
            <person name="Liu J."/>
            <person name="Shao H."/>
            <person name="Ye R."/>
            <person name="Li L."/>
            <person name="Wei W."/>
            <person name="Wang X."/>
            <person name="Wang C."/>
            <person name="Huo Q."/>
            <person name="Li W."/>
            <person name="Guo W."/>
            <person name="Chen H."/>
            <person name="Chen S."/>
            <person name="Zhou L."/>
            <person name="Zhou L."/>
            <person name="Ni X."/>
            <person name="Tian J."/>
            <person name="Zhou Y."/>
            <person name="Sheng Y."/>
            <person name="Liu T."/>
            <person name="Pan Y."/>
            <person name="Xia L."/>
            <person name="Li J."/>
            <person name="Zhao F."/>
            <person name="Cao W."/>
        </authorList>
    </citation>
    <scope>NUCLEOTIDE SEQUENCE</scope>
    <source>
        <strain evidence="2">Rmic-2018</strain>
        <tissue evidence="2">Larvae</tissue>
    </source>
</reference>
<dbReference type="Proteomes" id="UP000821866">
    <property type="component" value="Chromosome 6"/>
</dbReference>
<keyword evidence="1" id="KW-0812">Transmembrane</keyword>
<sequence>MSNAPRRDDLLDQVSEPIVIYHSKDAEEDEEHDYRADYVKFTVFLLMTCFFKAFQRQLRVPYMSWVYLLTTLLLCLMSLTGSLRRNSGTVAAVGVQAIRAFVPVFVVHTTQGINNYIFRRCHVEIMVFSIGTFSMTAVMASAYALRKVSDGTWSVRECVFFGLFMCSVERVPLSSVIFDEEYYDMLMFPIQNQLVAVVVACALGAATMSVLKMITYGTDSVVVVVMCGTYFTFFLLESVNSSGVTGVIVYTMVVTSDRLISCSELESSLEAYWSVLLDWTGTLTTFICATFTAYMLVYYFRTYDWQEIVLSYVAKMTMRCIAVLMLYPVIGHFGYRITAKQAIVLAGMGLKGTYVVSLATLYHIMYQDIHTENLTKSFMYIASDMILTQFINASLVPFLLKVLGILDVSEVEWRTMKDAVAYLQEAVDVAAHMSRNNPYFLVADKTWKTEKAHGRNARRRHHAEILAVENVLRIESVSYSRQHRQGVVRKQTMMALLAALQYPFDKKM</sequence>
<dbReference type="VEuPathDB" id="VectorBase:LOC119172813"/>
<keyword evidence="1" id="KW-0472">Membrane</keyword>
<evidence type="ECO:0000313" key="3">
    <source>
        <dbReference type="Proteomes" id="UP000821866"/>
    </source>
</evidence>
<accession>A0A9J6DKM1</accession>
<feature type="transmembrane region" description="Helical" evidence="1">
    <location>
        <begin position="272"/>
        <end position="297"/>
    </location>
</feature>
<feature type="transmembrane region" description="Helical" evidence="1">
    <location>
        <begin position="385"/>
        <end position="406"/>
    </location>
</feature>
<keyword evidence="1" id="KW-1133">Transmembrane helix</keyword>
<proteinExistence type="predicted"/>
<organism evidence="2 3">
    <name type="scientific">Rhipicephalus microplus</name>
    <name type="common">Cattle tick</name>
    <name type="synonym">Boophilus microplus</name>
    <dbReference type="NCBI Taxonomy" id="6941"/>
    <lineage>
        <taxon>Eukaryota</taxon>
        <taxon>Metazoa</taxon>
        <taxon>Ecdysozoa</taxon>
        <taxon>Arthropoda</taxon>
        <taxon>Chelicerata</taxon>
        <taxon>Arachnida</taxon>
        <taxon>Acari</taxon>
        <taxon>Parasitiformes</taxon>
        <taxon>Ixodida</taxon>
        <taxon>Ixodoidea</taxon>
        <taxon>Ixodidae</taxon>
        <taxon>Rhipicephalinae</taxon>
        <taxon>Rhipicephalus</taxon>
        <taxon>Boophilus</taxon>
    </lineage>
</organism>
<comment type="caution">
    <text evidence="2">The sequence shown here is derived from an EMBL/GenBank/DDBJ whole genome shotgun (WGS) entry which is preliminary data.</text>
</comment>
<protein>
    <submittedName>
        <fullName evidence="2">Uncharacterized protein</fullName>
    </submittedName>
</protein>
<reference evidence="2" key="1">
    <citation type="journal article" date="2020" name="Cell">
        <title>Large-Scale Comparative Analyses of Tick Genomes Elucidate Their Genetic Diversity and Vector Capacities.</title>
        <authorList>
            <consortium name="Tick Genome and Microbiome Consortium (TIGMIC)"/>
            <person name="Jia N."/>
            <person name="Wang J."/>
            <person name="Shi W."/>
            <person name="Du L."/>
            <person name="Sun Y."/>
            <person name="Zhan W."/>
            <person name="Jiang J.F."/>
            <person name="Wang Q."/>
            <person name="Zhang B."/>
            <person name="Ji P."/>
            <person name="Bell-Sakyi L."/>
            <person name="Cui X.M."/>
            <person name="Yuan T.T."/>
            <person name="Jiang B.G."/>
            <person name="Yang W.F."/>
            <person name="Lam T.T."/>
            <person name="Chang Q.C."/>
            <person name="Ding S.J."/>
            <person name="Wang X.J."/>
            <person name="Zhu J.G."/>
            <person name="Ruan X.D."/>
            <person name="Zhao L."/>
            <person name="Wei J.T."/>
            <person name="Ye R.Z."/>
            <person name="Que T.C."/>
            <person name="Du C.H."/>
            <person name="Zhou Y.H."/>
            <person name="Cheng J.X."/>
            <person name="Dai P.F."/>
            <person name="Guo W.B."/>
            <person name="Han X.H."/>
            <person name="Huang E.J."/>
            <person name="Li L.F."/>
            <person name="Wei W."/>
            <person name="Gao Y.C."/>
            <person name="Liu J.Z."/>
            <person name="Shao H.Z."/>
            <person name="Wang X."/>
            <person name="Wang C.C."/>
            <person name="Yang T.C."/>
            <person name="Huo Q.B."/>
            <person name="Li W."/>
            <person name="Chen H.Y."/>
            <person name="Chen S.E."/>
            <person name="Zhou L.G."/>
            <person name="Ni X.B."/>
            <person name="Tian J.H."/>
            <person name="Sheng Y."/>
            <person name="Liu T."/>
            <person name="Pan Y.S."/>
            <person name="Xia L.Y."/>
            <person name="Li J."/>
            <person name="Zhao F."/>
            <person name="Cao W.C."/>
        </authorList>
    </citation>
    <scope>NUCLEOTIDE SEQUENCE</scope>
    <source>
        <strain evidence="2">Rmic-2018</strain>
    </source>
</reference>
<gene>
    <name evidence="2" type="ORF">HPB51_001403</name>
</gene>
<feature type="transmembrane region" description="Helical" evidence="1">
    <location>
        <begin position="190"/>
        <end position="211"/>
    </location>
</feature>
<feature type="transmembrane region" description="Helical" evidence="1">
    <location>
        <begin position="66"/>
        <end position="83"/>
    </location>
</feature>
<keyword evidence="3" id="KW-1185">Reference proteome</keyword>
<feature type="transmembrane region" description="Helical" evidence="1">
    <location>
        <begin position="342"/>
        <end position="365"/>
    </location>
</feature>
<dbReference type="EMBL" id="JABSTU010000008">
    <property type="protein sequence ID" value="KAH8022682.1"/>
    <property type="molecule type" value="Genomic_DNA"/>
</dbReference>
<dbReference type="AlphaFoldDB" id="A0A9J6DKM1"/>
<name>A0A9J6DKM1_RHIMP</name>
<feature type="transmembrane region" description="Helical" evidence="1">
    <location>
        <begin position="218"/>
        <end position="236"/>
    </location>
</feature>
<feature type="transmembrane region" description="Helical" evidence="1">
    <location>
        <begin position="309"/>
        <end position="330"/>
    </location>
</feature>